<sequence length="57" mass="6315">MKMLRVMSFAVALFALLLLASMMGYTVIPNGVSIVAIFVLSIMLSVFGTKYNNKKRN</sequence>
<dbReference type="Proteomes" id="UP000199095">
    <property type="component" value="Unassembled WGS sequence"/>
</dbReference>
<feature type="transmembrane region" description="Helical" evidence="1">
    <location>
        <begin position="34"/>
        <end position="51"/>
    </location>
</feature>
<evidence type="ECO:0008006" key="4">
    <source>
        <dbReference type="Google" id="ProtNLM"/>
    </source>
</evidence>
<dbReference type="AlphaFoldDB" id="A0A1H9Z730"/>
<protein>
    <recommendedName>
        <fullName evidence="4">DUF5325 family protein</fullName>
    </recommendedName>
</protein>
<name>A0A1H9Z730_9BACI</name>
<keyword evidence="3" id="KW-1185">Reference proteome</keyword>
<evidence type="ECO:0000313" key="2">
    <source>
        <dbReference type="EMBL" id="SES77145.1"/>
    </source>
</evidence>
<dbReference type="STRING" id="237682.SAMN05421676_101409"/>
<gene>
    <name evidence="2" type="ORF">SAMN05421676_101409</name>
</gene>
<keyword evidence="1" id="KW-0812">Transmembrane</keyword>
<evidence type="ECO:0000256" key="1">
    <source>
        <dbReference type="SAM" id="Phobius"/>
    </source>
</evidence>
<reference evidence="3" key="1">
    <citation type="submission" date="2016-10" db="EMBL/GenBank/DDBJ databases">
        <authorList>
            <person name="Varghese N."/>
            <person name="Submissions S."/>
        </authorList>
    </citation>
    <scope>NUCLEOTIDE SEQUENCE [LARGE SCALE GENOMIC DNA]</scope>
    <source>
        <strain evidence="3">CGMCC 1.3566</strain>
    </source>
</reference>
<keyword evidence="1" id="KW-0472">Membrane</keyword>
<accession>A0A1H9Z730</accession>
<proteinExistence type="predicted"/>
<organism evidence="2 3">
    <name type="scientific">Salinibacillus kushneri</name>
    <dbReference type="NCBI Taxonomy" id="237682"/>
    <lineage>
        <taxon>Bacteria</taxon>
        <taxon>Bacillati</taxon>
        <taxon>Bacillota</taxon>
        <taxon>Bacilli</taxon>
        <taxon>Bacillales</taxon>
        <taxon>Bacillaceae</taxon>
        <taxon>Salinibacillus</taxon>
    </lineage>
</organism>
<evidence type="ECO:0000313" key="3">
    <source>
        <dbReference type="Proteomes" id="UP000199095"/>
    </source>
</evidence>
<dbReference type="EMBL" id="FOHJ01000001">
    <property type="protein sequence ID" value="SES77145.1"/>
    <property type="molecule type" value="Genomic_DNA"/>
</dbReference>
<keyword evidence="1" id="KW-1133">Transmembrane helix</keyword>